<dbReference type="PIRSF" id="PIRSF030013">
    <property type="entry name" value="ThuA"/>
    <property type="match status" value="1"/>
</dbReference>
<dbReference type="Pfam" id="PF06283">
    <property type="entry name" value="ThuA"/>
    <property type="match status" value="1"/>
</dbReference>
<dbReference type="SUPFAM" id="SSF52317">
    <property type="entry name" value="Class I glutamine amidotransferase-like"/>
    <property type="match status" value="1"/>
</dbReference>
<dbReference type="Gene3D" id="3.40.50.880">
    <property type="match status" value="1"/>
</dbReference>
<comment type="caution">
    <text evidence="2">The sequence shown here is derived from an EMBL/GenBank/DDBJ whole genome shotgun (WGS) entry which is preliminary data.</text>
</comment>
<sequence>MTIRATVFGENVHEQTSQVVRDLYPNGMHSTIADALNVDPSIEASWVTLQMPEHGLSAEKLAATDVLLWWGHAAHGEVKDEVVERVAKRVWEGMGLLVLHSGHFSKIFKRLMGTPCALKWREAGERERLWVINRNHPIAAGLPEKIELDMEEMYGEPFSVPEPDETVFISWFQGGEVFRSGLCYKRGAGKIFYFRPGHEAYPTYHDENVLTVLRNAVKWAYNPGPAWTAVTDAPNVPVDKALEPIEARGLTIHAKGAPGLR</sequence>
<dbReference type="InterPro" id="IPR009381">
    <property type="entry name" value="Trehalose_catabolism_ThuA_prok"/>
</dbReference>
<evidence type="ECO:0000259" key="1">
    <source>
        <dbReference type="Pfam" id="PF06283"/>
    </source>
</evidence>
<evidence type="ECO:0000313" key="2">
    <source>
        <dbReference type="EMBL" id="PKR89467.1"/>
    </source>
</evidence>
<reference evidence="2 3" key="1">
    <citation type="submission" date="2017-12" db="EMBL/GenBank/DDBJ databases">
        <title>Anaerobic carbon monoxide metabolism by Pleomorphomonas carboxyditropha sp. nov., a new mesophilic hydrogenogenic carboxidotroph.</title>
        <authorList>
            <person name="Esquivel-Elizondo S."/>
            <person name="Krajmalnik-Brown R."/>
        </authorList>
    </citation>
    <scope>NUCLEOTIDE SEQUENCE [LARGE SCALE GENOMIC DNA]</scope>
    <source>
        <strain evidence="2 3">R5-392</strain>
    </source>
</reference>
<feature type="domain" description="ThuA-like" evidence="1">
    <location>
        <begin position="4"/>
        <end position="220"/>
    </location>
</feature>
<proteinExistence type="predicted"/>
<dbReference type="InterPro" id="IPR029062">
    <property type="entry name" value="Class_I_gatase-like"/>
</dbReference>
<dbReference type="OrthoDB" id="252909at2"/>
<protein>
    <submittedName>
        <fullName evidence="2">Trehalose utilization protein ThuA</fullName>
    </submittedName>
</protein>
<gene>
    <name evidence="2" type="ORF">CXZ10_08790</name>
</gene>
<dbReference type="AlphaFoldDB" id="A0A1I4TA62"/>
<evidence type="ECO:0000313" key="3">
    <source>
        <dbReference type="Proteomes" id="UP000233491"/>
    </source>
</evidence>
<dbReference type="InterPro" id="IPR029010">
    <property type="entry name" value="ThuA-like"/>
</dbReference>
<dbReference type="Proteomes" id="UP000233491">
    <property type="component" value="Unassembled WGS sequence"/>
</dbReference>
<organism evidence="2 3">
    <name type="scientific">Pleomorphomonas diazotrophica</name>
    <dbReference type="NCBI Taxonomy" id="1166257"/>
    <lineage>
        <taxon>Bacteria</taxon>
        <taxon>Pseudomonadati</taxon>
        <taxon>Pseudomonadota</taxon>
        <taxon>Alphaproteobacteria</taxon>
        <taxon>Hyphomicrobiales</taxon>
        <taxon>Pleomorphomonadaceae</taxon>
        <taxon>Pleomorphomonas</taxon>
    </lineage>
</organism>
<name>A0A1I4TA62_9HYPH</name>
<dbReference type="EMBL" id="PJNW01000005">
    <property type="protein sequence ID" value="PKR89467.1"/>
    <property type="molecule type" value="Genomic_DNA"/>
</dbReference>
<keyword evidence="3" id="KW-1185">Reference proteome</keyword>
<dbReference type="RefSeq" id="WP_101288776.1">
    <property type="nucleotide sequence ID" value="NZ_FOUQ01000005.1"/>
</dbReference>
<accession>A0A1I4TA62</accession>